<evidence type="ECO:0000313" key="6">
    <source>
        <dbReference type="EMBL" id="SEU20484.1"/>
    </source>
</evidence>
<keyword evidence="3" id="KW-0067">ATP-binding</keyword>
<dbReference type="RefSeq" id="WP_074664476.1">
    <property type="nucleotide sequence ID" value="NZ_FOJH01000098.1"/>
</dbReference>
<keyword evidence="6" id="KW-0418">Kinase</keyword>
<proteinExistence type="inferred from homology"/>
<evidence type="ECO:0000256" key="4">
    <source>
        <dbReference type="ARBA" id="ARBA00023186"/>
    </source>
</evidence>
<protein>
    <submittedName>
        <fullName evidence="6">Histidine kinase-, DNA gyrase B-, and HSP90-like ATPase</fullName>
    </submittedName>
</protein>
<sequence length="933" mass="109245">MTQKTLIKCKMYKLLENRNDSSMAKSLAGYLLIMEEQVATILENIKVSFSEFTDHGVQHSLRIIEYVYDILSEKIKTDFSDIEIFCFIMSALFHDMGMTLADVDNKENQRNNHHLYARGPVEQYCNEYLNSIQEYRRIRECVSFVCEAHGRDIIELYSDDRFRKEDSIQGQLLRYGLLAIMLRIGDLMDIEEGRTNEFNMHLNSSYFSNSVSSQHHNRSLEINTYNYNASNIIIIIKTQNRERYKIWDEWLKYLDNEIMYANTHYFSGNNKQMYYYKFPEVVKTIEPAPGADFLVEEIKFQVDEKGALWDIFTNSIYTHEFDYIRELIQNAIDATLLKYYTDENFNIESISPKTWKVSDKVYIIYEQSSSTLIVIDHGIGMNEGEIRNFLFKTADSGYKYKKKREQFEFPSIAKFGIGFVACLTKALKIEIITQAYGSVLIKAEIEEKSTVAFIERAKECETIGTIIKLNIKNKISFEELKKYVFKTFVYPSVDLVLINYDNFNIINEKTKFGERSKFNLVSCEGICNIVDNVKNLNNIRLLYISNYVQDNLLLTKISDLSDTNINDLRPLLSGITYKSIVKEKFENKINEKSFDRQKMHDIILISRKEIEEYLYQYPIFDFEIFNVLVDDITNYEFLNIEFNSRLEVRSISQSYKKIKNNSRGILYIRTKIFDSNLGIEWQSICSFIYNKGRIEKNLLRLSGDCENIKDEAIISLNELGDADYEIGMLYEEENNEGYYEQVNVMQSEKYDDYDTLNNYDVIFTNNNEYFIAYNIDSQKIEELNSTNSVYNAYKLFENTIIPAKKNGTEFQIKNSKLYQDGIFMEFNPQIIVPLGVGWSICNLTAGARFELNASRHEINMNRNIVDIWIQTYGEIIQKNIAEHCVQTFKELGLEYSVEKLLATNQDDTYISKKSYDSMKKILGNINIGDDIRI</sequence>
<keyword evidence="2" id="KW-0547">Nucleotide-binding</keyword>
<dbReference type="GO" id="GO:0016887">
    <property type="term" value="F:ATP hydrolysis activity"/>
    <property type="evidence" value="ECO:0007669"/>
    <property type="project" value="InterPro"/>
</dbReference>
<evidence type="ECO:0000256" key="1">
    <source>
        <dbReference type="ARBA" id="ARBA00008239"/>
    </source>
</evidence>
<accession>A0A1I0KAT3</accession>
<evidence type="ECO:0000313" key="7">
    <source>
        <dbReference type="Proteomes" id="UP000182121"/>
    </source>
</evidence>
<evidence type="ECO:0000259" key="5">
    <source>
        <dbReference type="Pfam" id="PF24391"/>
    </source>
</evidence>
<dbReference type="Pfam" id="PF13589">
    <property type="entry name" value="HATPase_c_3"/>
    <property type="match status" value="1"/>
</dbReference>
<dbReference type="GO" id="GO:0140662">
    <property type="term" value="F:ATP-dependent protein folding chaperone"/>
    <property type="evidence" value="ECO:0007669"/>
    <property type="project" value="InterPro"/>
</dbReference>
<gene>
    <name evidence="6" type="ORF">SAMN05216521_11036</name>
</gene>
<dbReference type="InterPro" id="IPR001404">
    <property type="entry name" value="Hsp90_fam"/>
</dbReference>
<dbReference type="InterPro" id="IPR036890">
    <property type="entry name" value="HATPase_C_sf"/>
</dbReference>
<comment type="caution">
    <text evidence="6">The sequence shown here is derived from an EMBL/GenBank/DDBJ whole genome shotgun (WGS) entry which is preliminary data.</text>
</comment>
<dbReference type="GO" id="GO:0016301">
    <property type="term" value="F:kinase activity"/>
    <property type="evidence" value="ECO:0007669"/>
    <property type="project" value="UniProtKB-KW"/>
</dbReference>
<dbReference type="EMBL" id="FOIO01000103">
    <property type="protein sequence ID" value="SEU20484.1"/>
    <property type="molecule type" value="Genomic_DNA"/>
</dbReference>
<dbReference type="AlphaFoldDB" id="A0A1I0KAT3"/>
<evidence type="ECO:0000256" key="2">
    <source>
        <dbReference type="ARBA" id="ARBA00022741"/>
    </source>
</evidence>
<keyword evidence="4" id="KW-0143">Chaperone</keyword>
<dbReference type="Gene3D" id="3.30.565.10">
    <property type="entry name" value="Histidine kinase-like ATPase, C-terminal domain"/>
    <property type="match status" value="1"/>
</dbReference>
<reference evidence="6 7" key="1">
    <citation type="submission" date="2016-10" db="EMBL/GenBank/DDBJ databases">
        <authorList>
            <person name="Varghese N."/>
            <person name="Submissions S."/>
        </authorList>
    </citation>
    <scope>NUCLEOTIDE SEQUENCE [LARGE SCALE GENOMIC DNA]</scope>
    <source>
        <strain evidence="6 7">NLAE-zl-C196</strain>
    </source>
</reference>
<evidence type="ECO:0000256" key="3">
    <source>
        <dbReference type="ARBA" id="ARBA00022840"/>
    </source>
</evidence>
<dbReference type="InterPro" id="IPR056471">
    <property type="entry name" value="HD-CE"/>
</dbReference>
<dbReference type="GO" id="GO:0005524">
    <property type="term" value="F:ATP binding"/>
    <property type="evidence" value="ECO:0007669"/>
    <property type="project" value="UniProtKB-KW"/>
</dbReference>
<keyword evidence="6" id="KW-0808">Transferase</keyword>
<dbReference type="Gene3D" id="1.10.3210.10">
    <property type="entry name" value="Hypothetical protein af1432"/>
    <property type="match status" value="1"/>
</dbReference>
<dbReference type="PRINTS" id="PR00775">
    <property type="entry name" value="HEATSHOCK90"/>
</dbReference>
<comment type="similarity">
    <text evidence="1">Belongs to the heat shock protein 90 family.</text>
</comment>
<dbReference type="PANTHER" id="PTHR11528">
    <property type="entry name" value="HEAT SHOCK PROTEIN 90 FAMILY MEMBER"/>
    <property type="match status" value="1"/>
</dbReference>
<dbReference type="InterPro" id="IPR020575">
    <property type="entry name" value="Hsp90_N"/>
</dbReference>
<feature type="domain" description="HD-CE" evidence="5">
    <location>
        <begin position="49"/>
        <end position="258"/>
    </location>
</feature>
<dbReference type="GO" id="GO:0051082">
    <property type="term" value="F:unfolded protein binding"/>
    <property type="evidence" value="ECO:0007669"/>
    <property type="project" value="InterPro"/>
</dbReference>
<name>A0A1I0KAT3_9FIRM</name>
<organism evidence="6 7">
    <name type="scientific">Enterocloster clostridioformis</name>
    <dbReference type="NCBI Taxonomy" id="1531"/>
    <lineage>
        <taxon>Bacteria</taxon>
        <taxon>Bacillati</taxon>
        <taxon>Bacillota</taxon>
        <taxon>Clostridia</taxon>
        <taxon>Lachnospirales</taxon>
        <taxon>Lachnospiraceae</taxon>
        <taxon>Enterocloster</taxon>
    </lineage>
</organism>
<dbReference type="Proteomes" id="UP000182121">
    <property type="component" value="Unassembled WGS sequence"/>
</dbReference>
<dbReference type="SUPFAM" id="SSF55874">
    <property type="entry name" value="ATPase domain of HSP90 chaperone/DNA topoisomerase II/histidine kinase"/>
    <property type="match status" value="1"/>
</dbReference>
<dbReference type="Pfam" id="PF24391">
    <property type="entry name" value="HD-CE"/>
    <property type="match status" value="1"/>
</dbReference>